<keyword evidence="2" id="KW-1185">Reference proteome</keyword>
<name>A0ABU8VNI4_9BURK</name>
<gene>
    <name evidence="1" type="ORF">WKW77_29335</name>
</gene>
<dbReference type="Proteomes" id="UP001365846">
    <property type="component" value="Unassembled WGS sequence"/>
</dbReference>
<proteinExistence type="predicted"/>
<dbReference type="EMBL" id="JBBKZU010000018">
    <property type="protein sequence ID" value="MEJ8815205.1"/>
    <property type="molecule type" value="Genomic_DNA"/>
</dbReference>
<dbReference type="RefSeq" id="WP_340360421.1">
    <property type="nucleotide sequence ID" value="NZ_JBBKZU010000018.1"/>
</dbReference>
<evidence type="ECO:0008006" key="3">
    <source>
        <dbReference type="Google" id="ProtNLM"/>
    </source>
</evidence>
<sequence length="84" mass="9022">MERDNEGFPGEAISNPHGEAINKLRLNAEQWQMLQALAACAGNTSANARVTAVGRLTSHGLVAMDDRGCAYLTIVGLQRLDQGR</sequence>
<accession>A0ABU8VNI4</accession>
<reference evidence="1 2" key="1">
    <citation type="submission" date="2024-03" db="EMBL/GenBank/DDBJ databases">
        <title>Novel species of the genus Variovorax.</title>
        <authorList>
            <person name="Liu Q."/>
            <person name="Xin Y.-H."/>
        </authorList>
    </citation>
    <scope>NUCLEOTIDE SEQUENCE [LARGE SCALE GENOMIC DNA]</scope>
    <source>
        <strain evidence="1 2">KACC 18899</strain>
    </source>
</reference>
<evidence type="ECO:0000313" key="2">
    <source>
        <dbReference type="Proteomes" id="UP001365846"/>
    </source>
</evidence>
<evidence type="ECO:0000313" key="1">
    <source>
        <dbReference type="EMBL" id="MEJ8815205.1"/>
    </source>
</evidence>
<protein>
    <recommendedName>
        <fullName evidence="3">MarR family protein</fullName>
    </recommendedName>
</protein>
<comment type="caution">
    <text evidence="1">The sequence shown here is derived from an EMBL/GenBank/DDBJ whole genome shotgun (WGS) entry which is preliminary data.</text>
</comment>
<organism evidence="1 2">
    <name type="scientific">Variovorax ureilyticus</name>
    <dbReference type="NCBI Taxonomy" id="1836198"/>
    <lineage>
        <taxon>Bacteria</taxon>
        <taxon>Pseudomonadati</taxon>
        <taxon>Pseudomonadota</taxon>
        <taxon>Betaproteobacteria</taxon>
        <taxon>Burkholderiales</taxon>
        <taxon>Comamonadaceae</taxon>
        <taxon>Variovorax</taxon>
    </lineage>
</organism>